<comment type="caution">
    <text evidence="2">The sequence shown here is derived from an EMBL/GenBank/DDBJ whole genome shotgun (WGS) entry which is preliminary data.</text>
</comment>
<accession>A0A8J4RIB0</accession>
<evidence type="ECO:0000256" key="1">
    <source>
        <dbReference type="SAM" id="MobiDB-lite"/>
    </source>
</evidence>
<protein>
    <submittedName>
        <fullName evidence="2">Uncharacterized protein</fullName>
    </submittedName>
</protein>
<dbReference type="EMBL" id="JRKL02000213">
    <property type="protein sequence ID" value="KAF3973761.1"/>
    <property type="molecule type" value="Genomic_DNA"/>
</dbReference>
<reference evidence="2" key="1">
    <citation type="submission" date="2020-03" db="EMBL/GenBank/DDBJ databases">
        <title>Castanea mollissima Vanexum genome sequencing.</title>
        <authorList>
            <person name="Staton M."/>
        </authorList>
    </citation>
    <scope>NUCLEOTIDE SEQUENCE</scope>
    <source>
        <tissue evidence="2">Leaf</tissue>
    </source>
</reference>
<proteinExistence type="predicted"/>
<evidence type="ECO:0000313" key="3">
    <source>
        <dbReference type="Proteomes" id="UP000737018"/>
    </source>
</evidence>
<name>A0A8J4RIB0_9ROSI</name>
<keyword evidence="3" id="KW-1185">Reference proteome</keyword>
<sequence length="70" mass="7807">MYQRRSSSLGSTYGSKTNSCPEGYTCRRTSSICKNSWCNEGCRWCKDRCSSCRHDSSSNCSCVNKEGTKG</sequence>
<dbReference type="OrthoDB" id="10430465at2759"/>
<dbReference type="Proteomes" id="UP000737018">
    <property type="component" value="Unassembled WGS sequence"/>
</dbReference>
<organism evidence="2 3">
    <name type="scientific">Castanea mollissima</name>
    <name type="common">Chinese chestnut</name>
    <dbReference type="NCBI Taxonomy" id="60419"/>
    <lineage>
        <taxon>Eukaryota</taxon>
        <taxon>Viridiplantae</taxon>
        <taxon>Streptophyta</taxon>
        <taxon>Embryophyta</taxon>
        <taxon>Tracheophyta</taxon>
        <taxon>Spermatophyta</taxon>
        <taxon>Magnoliopsida</taxon>
        <taxon>eudicotyledons</taxon>
        <taxon>Gunneridae</taxon>
        <taxon>Pentapetalae</taxon>
        <taxon>rosids</taxon>
        <taxon>fabids</taxon>
        <taxon>Fagales</taxon>
        <taxon>Fagaceae</taxon>
        <taxon>Castanea</taxon>
    </lineage>
</organism>
<dbReference type="AlphaFoldDB" id="A0A8J4RIB0"/>
<evidence type="ECO:0000313" key="2">
    <source>
        <dbReference type="EMBL" id="KAF3973761.1"/>
    </source>
</evidence>
<feature type="compositionally biased region" description="Polar residues" evidence="1">
    <location>
        <begin position="1"/>
        <end position="20"/>
    </location>
</feature>
<feature type="region of interest" description="Disordered" evidence="1">
    <location>
        <begin position="1"/>
        <end position="22"/>
    </location>
</feature>
<gene>
    <name evidence="2" type="ORF">CMV_002845</name>
</gene>